<dbReference type="RefSeq" id="XP_004341222.1">
    <property type="nucleotide sequence ID" value="XM_004341174.1"/>
</dbReference>
<dbReference type="GO" id="GO:0003714">
    <property type="term" value="F:transcription corepressor activity"/>
    <property type="evidence" value="ECO:0007669"/>
    <property type="project" value="InterPro"/>
</dbReference>
<dbReference type="AlphaFoldDB" id="L8H400"/>
<dbReference type="Gene3D" id="3.10.450.50">
    <property type="match status" value="1"/>
</dbReference>
<dbReference type="GeneID" id="14919956"/>
<dbReference type="OrthoDB" id="525027at2759"/>
<proteinExistence type="predicted"/>
<dbReference type="Pfam" id="PF12070">
    <property type="entry name" value="SCAI"/>
    <property type="match status" value="1"/>
</dbReference>
<dbReference type="InterPro" id="IPR037401">
    <property type="entry name" value="SnoaL-like"/>
</dbReference>
<evidence type="ECO:0000259" key="1">
    <source>
        <dbReference type="Pfam" id="PF12680"/>
    </source>
</evidence>
<feature type="domain" description="SnoaL-like" evidence="1">
    <location>
        <begin position="103"/>
        <end position="190"/>
    </location>
</feature>
<sequence>LRTSETTYLEESFVFYEAIRLRDYFKDVFETKNPLLVVKKLRYYARYIVVCLLLNRRALVVELVDELQTLVDDYVRDFKPADAAAWRLDYEDVRATWKRLALARAKKDGKEAAQCFAQDCSIEDCSTGHGWRGRGGVEDYYADLFKAFPDANFETLDLFGVVQEVLLTATHKGQWQSYRASGRTFHCRLVILMPWDAQSRLFAGEKIYLDSDDVFQQQHGS</sequence>
<dbReference type="SUPFAM" id="SSF54427">
    <property type="entry name" value="NTF2-like"/>
    <property type="match status" value="1"/>
</dbReference>
<dbReference type="InterPro" id="IPR032710">
    <property type="entry name" value="NTF2-like_dom_sf"/>
</dbReference>
<dbReference type="Proteomes" id="UP000011083">
    <property type="component" value="Unassembled WGS sequence"/>
</dbReference>
<evidence type="ECO:0000313" key="3">
    <source>
        <dbReference type="Proteomes" id="UP000011083"/>
    </source>
</evidence>
<keyword evidence="3" id="KW-1185">Reference proteome</keyword>
<dbReference type="Pfam" id="PF12680">
    <property type="entry name" value="SnoaL_2"/>
    <property type="match status" value="1"/>
</dbReference>
<organism evidence="2 3">
    <name type="scientific">Acanthamoeba castellanii (strain ATCC 30010 / Neff)</name>
    <dbReference type="NCBI Taxonomy" id="1257118"/>
    <lineage>
        <taxon>Eukaryota</taxon>
        <taxon>Amoebozoa</taxon>
        <taxon>Discosea</taxon>
        <taxon>Longamoebia</taxon>
        <taxon>Centramoebida</taxon>
        <taxon>Acanthamoebidae</taxon>
        <taxon>Acanthamoeba</taxon>
    </lineage>
</organism>
<dbReference type="EMBL" id="KB007936">
    <property type="protein sequence ID" value="ELR19151.1"/>
    <property type="molecule type" value="Genomic_DNA"/>
</dbReference>
<reference evidence="2 3" key="1">
    <citation type="journal article" date="2013" name="Genome Biol.">
        <title>Genome of Acanthamoeba castellanii highlights extensive lateral gene transfer and early evolution of tyrosine kinase signaling.</title>
        <authorList>
            <person name="Clarke M."/>
            <person name="Lohan A.J."/>
            <person name="Liu B."/>
            <person name="Lagkouvardos I."/>
            <person name="Roy S."/>
            <person name="Zafar N."/>
            <person name="Bertelli C."/>
            <person name="Schilde C."/>
            <person name="Kianianmomeni A."/>
            <person name="Burglin T.R."/>
            <person name="Frech C."/>
            <person name="Turcotte B."/>
            <person name="Kopec K.O."/>
            <person name="Synnott J.M."/>
            <person name="Choo C."/>
            <person name="Paponov I."/>
            <person name="Finkler A."/>
            <person name="Soon Heng Tan C."/>
            <person name="Hutchins A.P."/>
            <person name="Weinmeier T."/>
            <person name="Rattei T."/>
            <person name="Chu J.S."/>
            <person name="Gimenez G."/>
            <person name="Irimia M."/>
            <person name="Rigden D.J."/>
            <person name="Fitzpatrick D.A."/>
            <person name="Lorenzo-Morales J."/>
            <person name="Bateman A."/>
            <person name="Chiu C.H."/>
            <person name="Tang P."/>
            <person name="Hegemann P."/>
            <person name="Fromm H."/>
            <person name="Raoult D."/>
            <person name="Greub G."/>
            <person name="Miranda-Saavedra D."/>
            <person name="Chen N."/>
            <person name="Nash P."/>
            <person name="Ginger M.L."/>
            <person name="Horn M."/>
            <person name="Schaap P."/>
            <person name="Caler L."/>
            <person name="Loftus B."/>
        </authorList>
    </citation>
    <scope>NUCLEOTIDE SEQUENCE [LARGE SCALE GENOMIC DNA]</scope>
    <source>
        <strain evidence="2 3">Neff</strain>
    </source>
</reference>
<dbReference type="KEGG" id="acan:ACA1_336440"/>
<protein>
    <recommendedName>
        <fullName evidence="1">SnoaL-like domain-containing protein</fullName>
    </recommendedName>
</protein>
<feature type="non-terminal residue" evidence="2">
    <location>
        <position position="221"/>
    </location>
</feature>
<gene>
    <name evidence="2" type="ORF">ACA1_336440</name>
</gene>
<dbReference type="VEuPathDB" id="AmoebaDB:ACA1_336440"/>
<dbReference type="PANTHER" id="PTHR21243">
    <property type="entry name" value="PROTEIN SCAI"/>
    <property type="match status" value="1"/>
</dbReference>
<dbReference type="InterPro" id="IPR022709">
    <property type="entry name" value="SCAI"/>
</dbReference>
<accession>L8H400</accession>
<evidence type="ECO:0000313" key="2">
    <source>
        <dbReference type="EMBL" id="ELR19151.1"/>
    </source>
</evidence>
<dbReference type="GO" id="GO:0006351">
    <property type="term" value="P:DNA-templated transcription"/>
    <property type="evidence" value="ECO:0007669"/>
    <property type="project" value="InterPro"/>
</dbReference>
<name>L8H400_ACACF</name>